<dbReference type="Proteomes" id="UP000053660">
    <property type="component" value="Unassembled WGS sequence"/>
</dbReference>
<name>A0A0B1T5X4_OESDE</name>
<evidence type="ECO:0000313" key="2">
    <source>
        <dbReference type="EMBL" id="KHJ91546.1"/>
    </source>
</evidence>
<keyword evidence="3" id="KW-1185">Reference proteome</keyword>
<proteinExistence type="predicted"/>
<gene>
    <name evidence="2" type="ORF">OESDEN_08587</name>
</gene>
<evidence type="ECO:0000313" key="3">
    <source>
        <dbReference type="Proteomes" id="UP000053660"/>
    </source>
</evidence>
<dbReference type="OrthoDB" id="5842926at2759"/>
<accession>A0A0B1T5X4</accession>
<reference evidence="2 3" key="1">
    <citation type="submission" date="2014-03" db="EMBL/GenBank/DDBJ databases">
        <title>Draft genome of the hookworm Oesophagostomum dentatum.</title>
        <authorList>
            <person name="Mitreva M."/>
        </authorList>
    </citation>
    <scope>NUCLEOTIDE SEQUENCE [LARGE SCALE GENOMIC DNA]</scope>
    <source>
        <strain evidence="2 3">OD-Hann</strain>
    </source>
</reference>
<dbReference type="AlphaFoldDB" id="A0A0B1T5X4"/>
<protein>
    <submittedName>
        <fullName evidence="2">Uncharacterized protein</fullName>
    </submittedName>
</protein>
<sequence>MESSSKAFTIACVNSDDELKLIALLMILCTVDSVDIEAGSDDEVQMGSSVLYEATPFVFDGSTIKSCSEEQSKLRLSAKAEPWAMHLLAMRKSAKRLIRKDERSVVLVYVKKIKHSMKKQEGSLSTSLTSAPEGVAHDENDAEGEIIAESLT</sequence>
<organism evidence="2 3">
    <name type="scientific">Oesophagostomum dentatum</name>
    <name type="common">Nodular worm</name>
    <dbReference type="NCBI Taxonomy" id="61180"/>
    <lineage>
        <taxon>Eukaryota</taxon>
        <taxon>Metazoa</taxon>
        <taxon>Ecdysozoa</taxon>
        <taxon>Nematoda</taxon>
        <taxon>Chromadorea</taxon>
        <taxon>Rhabditida</taxon>
        <taxon>Rhabditina</taxon>
        <taxon>Rhabditomorpha</taxon>
        <taxon>Strongyloidea</taxon>
        <taxon>Strongylidae</taxon>
        <taxon>Oesophagostomum</taxon>
    </lineage>
</organism>
<dbReference type="EMBL" id="KN551977">
    <property type="protein sequence ID" value="KHJ91546.1"/>
    <property type="molecule type" value="Genomic_DNA"/>
</dbReference>
<feature type="region of interest" description="Disordered" evidence="1">
    <location>
        <begin position="121"/>
        <end position="152"/>
    </location>
</feature>
<evidence type="ECO:0000256" key="1">
    <source>
        <dbReference type="SAM" id="MobiDB-lite"/>
    </source>
</evidence>